<reference evidence="1 2" key="1">
    <citation type="journal article" date="2010" name="J. Bacteriol.">
        <title>Genome sequences of Pelagibaca bermudensis HTCC2601T and Maritimibacter alkaliphilus HTCC2654T, the type strains of two marine Roseobacter genera.</title>
        <authorList>
            <person name="Thrash J.C."/>
            <person name="Cho J.C."/>
            <person name="Ferriera S."/>
            <person name="Johnson J."/>
            <person name="Vergin K.L."/>
            <person name="Giovannoni S.J."/>
        </authorList>
    </citation>
    <scope>NUCLEOTIDE SEQUENCE [LARGE SCALE GENOMIC DNA]</scope>
    <source>
        <strain evidence="1 2">HTCC2654</strain>
    </source>
</reference>
<dbReference type="Proteomes" id="UP000002931">
    <property type="component" value="Unassembled WGS sequence"/>
</dbReference>
<evidence type="ECO:0000313" key="2">
    <source>
        <dbReference type="Proteomes" id="UP000002931"/>
    </source>
</evidence>
<dbReference type="HOGENOM" id="CLU_3426589_0_0_5"/>
<gene>
    <name evidence="1" type="ORF">RB2654_14435</name>
</gene>
<accession>A3VGT6</accession>
<organism evidence="1 2">
    <name type="scientific">Maritimibacter alkaliphilus HTCC2654</name>
    <dbReference type="NCBI Taxonomy" id="314271"/>
    <lineage>
        <taxon>Bacteria</taxon>
        <taxon>Pseudomonadati</taxon>
        <taxon>Pseudomonadota</taxon>
        <taxon>Alphaproteobacteria</taxon>
        <taxon>Rhodobacterales</taxon>
        <taxon>Roseobacteraceae</taxon>
        <taxon>Maritimibacter</taxon>
    </lineage>
</organism>
<keyword evidence="2" id="KW-1185">Reference proteome</keyword>
<evidence type="ECO:0000313" key="1">
    <source>
        <dbReference type="EMBL" id="EAQ12491.1"/>
    </source>
</evidence>
<comment type="caution">
    <text evidence="1">The sequence shown here is derived from an EMBL/GenBank/DDBJ whole genome shotgun (WGS) entry which is preliminary data.</text>
</comment>
<name>A3VGT6_9RHOB</name>
<dbReference type="AlphaFoldDB" id="A3VGT6"/>
<proteinExistence type="predicted"/>
<sequence length="21" mass="2587">MVKRKNRILFHSFLTRRICAP</sequence>
<protein>
    <submittedName>
        <fullName evidence="1">Uncharacterized protein</fullName>
    </submittedName>
</protein>
<dbReference type="EMBL" id="AAMT01000008">
    <property type="protein sequence ID" value="EAQ12491.1"/>
    <property type="molecule type" value="Genomic_DNA"/>
</dbReference>